<sequence length="326" mass="34407">MRRRQFHRYFSLAAAAALPALSGMPAHAADPWPSKPIRLVVPFAPGGSNDVIARRLAMQLTTSLGQSVVVDNRAGGGSTVGSNVVATAPADGYTLLFVSGSLATTAAVQKTPYDPLTAFMPISRVASAPFVVLTRDGFPAKTMGEFIAYAKANPGKINYGSAGLGDSTQLATELLSNVAGLKMEPVGYKGISPAQMDLIAGRLDVVITTVASIRGTPAEKLPMLAFTSEKRNADYPQVPTVKEATGLDYVVDVWWGTFGPKGMPTAIRDRLNKEIGVAVVQPEFATFLKAAGAVADPSTPEVLQRLLVNDVQRWTDTARHAGIAVQ</sequence>
<dbReference type="EMBL" id="JAUSRO010000015">
    <property type="protein sequence ID" value="MDP9901929.1"/>
    <property type="molecule type" value="Genomic_DNA"/>
</dbReference>
<name>A0ABT9SC64_9BURK</name>
<evidence type="ECO:0000313" key="4">
    <source>
        <dbReference type="Proteomes" id="UP001226867"/>
    </source>
</evidence>
<dbReference type="Pfam" id="PF03401">
    <property type="entry name" value="TctC"/>
    <property type="match status" value="1"/>
</dbReference>
<accession>A0ABT9SC64</accession>
<dbReference type="PANTHER" id="PTHR42928">
    <property type="entry name" value="TRICARBOXYLATE-BINDING PROTEIN"/>
    <property type="match status" value="1"/>
</dbReference>
<dbReference type="Proteomes" id="UP001226867">
    <property type="component" value="Unassembled WGS sequence"/>
</dbReference>
<dbReference type="Gene3D" id="3.40.190.150">
    <property type="entry name" value="Bordetella uptake gene, domain 1"/>
    <property type="match status" value="1"/>
</dbReference>
<dbReference type="InterPro" id="IPR042100">
    <property type="entry name" value="Bug_dom1"/>
</dbReference>
<keyword evidence="4" id="KW-1185">Reference proteome</keyword>
<evidence type="ECO:0000256" key="1">
    <source>
        <dbReference type="ARBA" id="ARBA00006987"/>
    </source>
</evidence>
<dbReference type="InterPro" id="IPR005064">
    <property type="entry name" value="BUG"/>
</dbReference>
<evidence type="ECO:0000256" key="2">
    <source>
        <dbReference type="SAM" id="SignalP"/>
    </source>
</evidence>
<dbReference type="PANTHER" id="PTHR42928:SF5">
    <property type="entry name" value="BLR1237 PROTEIN"/>
    <property type="match status" value="1"/>
</dbReference>
<comment type="similarity">
    <text evidence="1">Belongs to the UPF0065 (bug) family.</text>
</comment>
<keyword evidence="2" id="KW-0732">Signal</keyword>
<feature type="chain" id="PRO_5046391660" evidence="2">
    <location>
        <begin position="29"/>
        <end position="326"/>
    </location>
</feature>
<evidence type="ECO:0000313" key="3">
    <source>
        <dbReference type="EMBL" id="MDP9901929.1"/>
    </source>
</evidence>
<comment type="caution">
    <text evidence="3">The sequence shown here is derived from an EMBL/GenBank/DDBJ whole genome shotgun (WGS) entry which is preliminary data.</text>
</comment>
<keyword evidence="3" id="KW-0675">Receptor</keyword>
<organism evidence="3 4">
    <name type="scientific">Variovorax ginsengisoli</name>
    <dbReference type="NCBI Taxonomy" id="363844"/>
    <lineage>
        <taxon>Bacteria</taxon>
        <taxon>Pseudomonadati</taxon>
        <taxon>Pseudomonadota</taxon>
        <taxon>Betaproteobacteria</taxon>
        <taxon>Burkholderiales</taxon>
        <taxon>Comamonadaceae</taxon>
        <taxon>Variovorax</taxon>
    </lineage>
</organism>
<reference evidence="3 4" key="1">
    <citation type="submission" date="2023-07" db="EMBL/GenBank/DDBJ databases">
        <title>Sorghum-associated microbial communities from plants grown in Nebraska, USA.</title>
        <authorList>
            <person name="Schachtman D."/>
        </authorList>
    </citation>
    <scope>NUCLEOTIDE SEQUENCE [LARGE SCALE GENOMIC DNA]</scope>
    <source>
        <strain evidence="3 4">DS1607</strain>
    </source>
</reference>
<dbReference type="RefSeq" id="WP_307691694.1">
    <property type="nucleotide sequence ID" value="NZ_JAUSRO010000015.1"/>
</dbReference>
<dbReference type="Gene3D" id="3.40.190.10">
    <property type="entry name" value="Periplasmic binding protein-like II"/>
    <property type="match status" value="1"/>
</dbReference>
<feature type="signal peptide" evidence="2">
    <location>
        <begin position="1"/>
        <end position="28"/>
    </location>
</feature>
<proteinExistence type="inferred from homology"/>
<dbReference type="SUPFAM" id="SSF53850">
    <property type="entry name" value="Periplasmic binding protein-like II"/>
    <property type="match status" value="1"/>
</dbReference>
<dbReference type="PIRSF" id="PIRSF017082">
    <property type="entry name" value="YflP"/>
    <property type="match status" value="1"/>
</dbReference>
<protein>
    <submittedName>
        <fullName evidence="3">Tripartite-type tricarboxylate transporter receptor subunit TctC</fullName>
    </submittedName>
</protein>
<gene>
    <name evidence="3" type="ORF">J2W36_004201</name>
</gene>